<proteinExistence type="inferred from homology"/>
<dbReference type="GO" id="GO:0006351">
    <property type="term" value="P:DNA-templated transcription"/>
    <property type="evidence" value="ECO:0007669"/>
    <property type="project" value="TreeGrafter"/>
</dbReference>
<comment type="similarity">
    <text evidence="1">Belongs to the LysR transcriptional regulatory family.</text>
</comment>
<organism evidence="6 7">
    <name type="scientific">Celeribacter baekdonensis</name>
    <dbReference type="NCBI Taxonomy" id="875171"/>
    <lineage>
        <taxon>Bacteria</taxon>
        <taxon>Pseudomonadati</taxon>
        <taxon>Pseudomonadota</taxon>
        <taxon>Alphaproteobacteria</taxon>
        <taxon>Rhodobacterales</taxon>
        <taxon>Roseobacteraceae</taxon>
        <taxon>Celeribacter</taxon>
    </lineage>
</organism>
<keyword evidence="2" id="KW-0805">Transcription regulation</keyword>
<dbReference type="Proteomes" id="UP000241447">
    <property type="component" value="Chromosome"/>
</dbReference>
<dbReference type="GO" id="GO:0003700">
    <property type="term" value="F:DNA-binding transcription factor activity"/>
    <property type="evidence" value="ECO:0007669"/>
    <property type="project" value="InterPro"/>
</dbReference>
<dbReference type="InterPro" id="IPR036388">
    <property type="entry name" value="WH-like_DNA-bd_sf"/>
</dbReference>
<dbReference type="InterPro" id="IPR005119">
    <property type="entry name" value="LysR_subst-bd"/>
</dbReference>
<gene>
    <name evidence="6" type="ORF">DA792_05045</name>
</gene>
<evidence type="ECO:0000256" key="2">
    <source>
        <dbReference type="ARBA" id="ARBA00023015"/>
    </source>
</evidence>
<sequence>MSMNWDDLKVFLAVARTESLSGAGRQLKIDPATVGRRIARLEEGLGVALFAKSPQGYDLTRDGGRLLSHAEAAEQAVAFGTEDMSGEGDRGLKGVIRVGAPDGCANYVLPRVIARIAEAHPELEVQIVAQPRLFNLSKREVDFVVSVSAPTSGRLLVQKITDYHLSLAGMKWYMRQHGDVRGLQDLSTHKMVGYVPDLIFDKELDYLEEIGVSKVDYTSNSVSVQLNMIRAGLGLGVVHDFCLPYVPRLIRLLPDQIRLKRAFYLVRHADDRKVERLSRFADMLAVEMRAVVESLEAET</sequence>
<reference evidence="6 7" key="1">
    <citation type="submission" date="2018-03" db="EMBL/GenBank/DDBJ databases">
        <title>The Complete Genome of Celeribacter baekdonensis strain LH4, a Thiosulfate-Oxidizing Alphaproteobacterium Isolated from Gulf of Mexico Continental Slope Sediments.</title>
        <authorList>
            <person name="Flood B.E."/>
            <person name="Bailey J.V."/>
            <person name="Leprich D."/>
        </authorList>
    </citation>
    <scope>NUCLEOTIDE SEQUENCE [LARGE SCALE GENOMIC DNA]</scope>
    <source>
        <strain evidence="6 7">LH4</strain>
    </source>
</reference>
<feature type="domain" description="HTH lysR-type" evidence="5">
    <location>
        <begin position="3"/>
        <end position="60"/>
    </location>
</feature>
<name>A0A2R4M807_9RHOB</name>
<dbReference type="AlphaFoldDB" id="A0A2R4M807"/>
<dbReference type="Pfam" id="PF00126">
    <property type="entry name" value="HTH_1"/>
    <property type="match status" value="1"/>
</dbReference>
<dbReference type="PANTHER" id="PTHR30537:SF3">
    <property type="entry name" value="TRANSCRIPTIONAL REGULATORY PROTEIN"/>
    <property type="match status" value="1"/>
</dbReference>
<dbReference type="InterPro" id="IPR000847">
    <property type="entry name" value="LysR_HTH_N"/>
</dbReference>
<dbReference type="Gene3D" id="1.10.10.10">
    <property type="entry name" value="Winged helix-like DNA-binding domain superfamily/Winged helix DNA-binding domain"/>
    <property type="match status" value="1"/>
</dbReference>
<protein>
    <submittedName>
        <fullName evidence="6">LysR family transcriptional regulator</fullName>
    </submittedName>
</protein>
<dbReference type="PROSITE" id="PS50931">
    <property type="entry name" value="HTH_LYSR"/>
    <property type="match status" value="1"/>
</dbReference>
<evidence type="ECO:0000313" key="6">
    <source>
        <dbReference type="EMBL" id="AVW93314.1"/>
    </source>
</evidence>
<dbReference type="OrthoDB" id="9787460at2"/>
<dbReference type="Gene3D" id="3.40.190.290">
    <property type="match status" value="1"/>
</dbReference>
<dbReference type="KEGG" id="cbak:DA792_05045"/>
<dbReference type="SUPFAM" id="SSF53850">
    <property type="entry name" value="Periplasmic binding protein-like II"/>
    <property type="match status" value="1"/>
</dbReference>
<evidence type="ECO:0000256" key="1">
    <source>
        <dbReference type="ARBA" id="ARBA00009437"/>
    </source>
</evidence>
<keyword evidence="3" id="KW-0238">DNA-binding</keyword>
<dbReference type="EMBL" id="CP028475">
    <property type="protein sequence ID" value="AVW93314.1"/>
    <property type="molecule type" value="Genomic_DNA"/>
</dbReference>
<dbReference type="SUPFAM" id="SSF46785">
    <property type="entry name" value="Winged helix' DNA-binding domain"/>
    <property type="match status" value="1"/>
</dbReference>
<evidence type="ECO:0000259" key="5">
    <source>
        <dbReference type="PROSITE" id="PS50931"/>
    </source>
</evidence>
<evidence type="ECO:0000313" key="7">
    <source>
        <dbReference type="Proteomes" id="UP000241447"/>
    </source>
</evidence>
<dbReference type="PANTHER" id="PTHR30537">
    <property type="entry name" value="HTH-TYPE TRANSCRIPTIONAL REGULATOR"/>
    <property type="match status" value="1"/>
</dbReference>
<dbReference type="Pfam" id="PF03466">
    <property type="entry name" value="LysR_substrate"/>
    <property type="match status" value="1"/>
</dbReference>
<dbReference type="InterPro" id="IPR058163">
    <property type="entry name" value="LysR-type_TF_proteobact-type"/>
</dbReference>
<keyword evidence="4" id="KW-0804">Transcription</keyword>
<dbReference type="InterPro" id="IPR036390">
    <property type="entry name" value="WH_DNA-bd_sf"/>
</dbReference>
<evidence type="ECO:0000256" key="4">
    <source>
        <dbReference type="ARBA" id="ARBA00023163"/>
    </source>
</evidence>
<evidence type="ECO:0000256" key="3">
    <source>
        <dbReference type="ARBA" id="ARBA00023125"/>
    </source>
</evidence>
<dbReference type="GO" id="GO:0043565">
    <property type="term" value="F:sequence-specific DNA binding"/>
    <property type="evidence" value="ECO:0007669"/>
    <property type="project" value="TreeGrafter"/>
</dbReference>
<accession>A0A2R4M807</accession>